<evidence type="ECO:0000256" key="3">
    <source>
        <dbReference type="ARBA" id="ARBA00022729"/>
    </source>
</evidence>
<dbReference type="Proteomes" id="UP001595756">
    <property type="component" value="Unassembled WGS sequence"/>
</dbReference>
<protein>
    <submittedName>
        <fullName evidence="7">MipA/OmpV family protein</fullName>
    </submittedName>
</protein>
<evidence type="ECO:0000256" key="5">
    <source>
        <dbReference type="ARBA" id="ARBA00023237"/>
    </source>
</evidence>
<dbReference type="InterPro" id="IPR010583">
    <property type="entry name" value="MipA"/>
</dbReference>
<gene>
    <name evidence="7" type="ORF">ACFO0J_10305</name>
</gene>
<proteinExistence type="inferred from homology"/>
<organism evidence="7 8">
    <name type="scientific">Castellaniella hirudinis</name>
    <dbReference type="NCBI Taxonomy" id="1144617"/>
    <lineage>
        <taxon>Bacteria</taxon>
        <taxon>Pseudomonadati</taxon>
        <taxon>Pseudomonadota</taxon>
        <taxon>Betaproteobacteria</taxon>
        <taxon>Burkholderiales</taxon>
        <taxon>Alcaligenaceae</taxon>
        <taxon>Castellaniella</taxon>
    </lineage>
</organism>
<evidence type="ECO:0000313" key="8">
    <source>
        <dbReference type="Proteomes" id="UP001595756"/>
    </source>
</evidence>
<accession>A0ABV8RYF7</accession>
<dbReference type="Pfam" id="PF06629">
    <property type="entry name" value="MipA"/>
    <property type="match status" value="1"/>
</dbReference>
<reference evidence="8" key="1">
    <citation type="journal article" date="2019" name="Int. J. Syst. Evol. Microbiol.">
        <title>The Global Catalogue of Microorganisms (GCM) 10K type strain sequencing project: providing services to taxonomists for standard genome sequencing and annotation.</title>
        <authorList>
            <consortium name="The Broad Institute Genomics Platform"/>
            <consortium name="The Broad Institute Genome Sequencing Center for Infectious Disease"/>
            <person name="Wu L."/>
            <person name="Ma J."/>
        </authorList>
    </citation>
    <scope>NUCLEOTIDE SEQUENCE [LARGE SCALE GENOMIC DNA]</scope>
    <source>
        <strain evidence="8">CGMCC 1.19029</strain>
    </source>
</reference>
<keyword evidence="3 6" id="KW-0732">Signal</keyword>
<feature type="signal peptide" evidence="6">
    <location>
        <begin position="1"/>
        <end position="31"/>
    </location>
</feature>
<sequence length="259" mass="27883">MKFLSTRASRSLIFAPLIPLALSLFPTGAQAKNAIGLGVGIIPKYEGSEDYRALPVPLINYTNGHFFISPRAGLPSMGLKTDLTTDWSAGVFLGMALGRKASWSSRLDGTDDIDFHGVAGVYTEWRPGPFSIGAAYYQALHSGYGATAELRASYLAWKSGYDALRVGVSTQWANSDSMQTYFGVTEREAKASQGRLHPYSPSAGFKSASVFGTWNHQLSDSWSMNATLGVRTLLNHAGDSPIVEDKTGVFGSAGLMYSF</sequence>
<comment type="subcellular location">
    <subcellularLocation>
        <location evidence="1">Cell outer membrane</location>
    </subcellularLocation>
</comment>
<dbReference type="PANTHER" id="PTHR38776">
    <property type="entry name" value="MLTA-INTERACTING PROTEIN-RELATED"/>
    <property type="match status" value="1"/>
</dbReference>
<evidence type="ECO:0000256" key="4">
    <source>
        <dbReference type="ARBA" id="ARBA00023136"/>
    </source>
</evidence>
<comment type="similarity">
    <text evidence="2">Belongs to the MipA/OmpV family.</text>
</comment>
<keyword evidence="4" id="KW-0472">Membrane</keyword>
<dbReference type="EMBL" id="JBHSDY010000005">
    <property type="protein sequence ID" value="MFC4298431.1"/>
    <property type="molecule type" value="Genomic_DNA"/>
</dbReference>
<keyword evidence="5" id="KW-0998">Cell outer membrane</keyword>
<evidence type="ECO:0000256" key="2">
    <source>
        <dbReference type="ARBA" id="ARBA00005722"/>
    </source>
</evidence>
<dbReference type="RefSeq" id="WP_376812977.1">
    <property type="nucleotide sequence ID" value="NZ_JBHSDY010000005.1"/>
</dbReference>
<evidence type="ECO:0000256" key="1">
    <source>
        <dbReference type="ARBA" id="ARBA00004442"/>
    </source>
</evidence>
<name>A0ABV8RYF7_9BURK</name>
<evidence type="ECO:0000313" key="7">
    <source>
        <dbReference type="EMBL" id="MFC4298431.1"/>
    </source>
</evidence>
<keyword evidence="8" id="KW-1185">Reference proteome</keyword>
<dbReference type="PANTHER" id="PTHR38776:SF1">
    <property type="entry name" value="MLTA-INTERACTING PROTEIN-RELATED"/>
    <property type="match status" value="1"/>
</dbReference>
<feature type="chain" id="PRO_5046713206" evidence="6">
    <location>
        <begin position="32"/>
        <end position="259"/>
    </location>
</feature>
<evidence type="ECO:0000256" key="6">
    <source>
        <dbReference type="SAM" id="SignalP"/>
    </source>
</evidence>
<comment type="caution">
    <text evidence="7">The sequence shown here is derived from an EMBL/GenBank/DDBJ whole genome shotgun (WGS) entry which is preliminary data.</text>
</comment>